<evidence type="ECO:0000256" key="3">
    <source>
        <dbReference type="ARBA" id="ARBA00022833"/>
    </source>
</evidence>
<evidence type="ECO:0000313" key="11">
    <source>
        <dbReference type="Proteomes" id="UP000822688"/>
    </source>
</evidence>
<keyword evidence="6" id="KW-0804">Transcription</keyword>
<proteinExistence type="predicted"/>
<evidence type="ECO:0000313" key="10">
    <source>
        <dbReference type="EMBL" id="KAG0558088.1"/>
    </source>
</evidence>
<name>A0A8T0GK39_CERPU</name>
<evidence type="ECO:0000256" key="4">
    <source>
        <dbReference type="ARBA" id="ARBA00023015"/>
    </source>
</evidence>
<evidence type="ECO:0000256" key="7">
    <source>
        <dbReference type="ARBA" id="ARBA00023242"/>
    </source>
</evidence>
<dbReference type="GO" id="GO:0003700">
    <property type="term" value="F:DNA-binding transcription factor activity"/>
    <property type="evidence" value="ECO:0007669"/>
    <property type="project" value="InterPro"/>
</dbReference>
<feature type="compositionally biased region" description="Polar residues" evidence="8">
    <location>
        <begin position="293"/>
        <end position="302"/>
    </location>
</feature>
<comment type="caution">
    <text evidence="10">The sequence shown here is derived from an EMBL/GenBank/DDBJ whole genome shotgun (WGS) entry which is preliminary data.</text>
</comment>
<feature type="compositionally biased region" description="Basic and acidic residues" evidence="8">
    <location>
        <begin position="442"/>
        <end position="456"/>
    </location>
</feature>
<feature type="compositionally biased region" description="Polar residues" evidence="8">
    <location>
        <begin position="321"/>
        <end position="333"/>
    </location>
</feature>
<dbReference type="Proteomes" id="UP000822688">
    <property type="component" value="Chromosome 10"/>
</dbReference>
<keyword evidence="3" id="KW-0862">Zinc</keyword>
<evidence type="ECO:0000256" key="1">
    <source>
        <dbReference type="ARBA" id="ARBA00022723"/>
    </source>
</evidence>
<keyword evidence="5" id="KW-0238">DNA-binding</keyword>
<evidence type="ECO:0000256" key="6">
    <source>
        <dbReference type="ARBA" id="ARBA00023163"/>
    </source>
</evidence>
<feature type="compositionally biased region" description="Polar residues" evidence="8">
    <location>
        <begin position="119"/>
        <end position="128"/>
    </location>
</feature>
<evidence type="ECO:0000259" key="9">
    <source>
        <dbReference type="PROSITE" id="PS50884"/>
    </source>
</evidence>
<dbReference type="PANTHER" id="PTHR31089">
    <property type="entry name" value="CYCLIC DOF FACTOR 2"/>
    <property type="match status" value="1"/>
</dbReference>
<dbReference type="EMBL" id="CM026431">
    <property type="protein sequence ID" value="KAG0558088.1"/>
    <property type="molecule type" value="Genomic_DNA"/>
</dbReference>
<feature type="compositionally biased region" description="Basic and acidic residues" evidence="8">
    <location>
        <begin position="307"/>
        <end position="317"/>
    </location>
</feature>
<reference evidence="10" key="1">
    <citation type="submission" date="2020-06" db="EMBL/GenBank/DDBJ databases">
        <title>WGS assembly of Ceratodon purpureus strain R40.</title>
        <authorList>
            <person name="Carey S.B."/>
            <person name="Jenkins J."/>
            <person name="Shu S."/>
            <person name="Lovell J.T."/>
            <person name="Sreedasyam A."/>
            <person name="Maumus F."/>
            <person name="Tiley G.P."/>
            <person name="Fernandez-Pozo N."/>
            <person name="Barry K."/>
            <person name="Chen C."/>
            <person name="Wang M."/>
            <person name="Lipzen A."/>
            <person name="Daum C."/>
            <person name="Saski C.A."/>
            <person name="Payton A.C."/>
            <person name="Mcbreen J.C."/>
            <person name="Conrad R.E."/>
            <person name="Kollar L.M."/>
            <person name="Olsson S."/>
            <person name="Huttunen S."/>
            <person name="Landis J.B."/>
            <person name="Wickett N.J."/>
            <person name="Johnson M.G."/>
            <person name="Rensing S.A."/>
            <person name="Grimwood J."/>
            <person name="Schmutz J."/>
            <person name="Mcdaniel S.F."/>
        </authorList>
    </citation>
    <scope>NUCLEOTIDE SEQUENCE</scope>
    <source>
        <strain evidence="10">R40</strain>
    </source>
</reference>
<protein>
    <recommendedName>
        <fullName evidence="9">Dof-type domain-containing protein</fullName>
    </recommendedName>
</protein>
<dbReference type="InterPro" id="IPR003851">
    <property type="entry name" value="Znf_Dof"/>
</dbReference>
<sequence length="469" mass="49580">MSKLRKWMMKEERDATSSGSGDLSSSAIKLFGKTIAVSGGADSVSVSVASKAASEEGDGASTQLEGDGLATSLGSVQNDSGGRVDSRLNAGVSENLATVEVEGHTAAPVELHSAGEEVNTLSSSSSQPEKQRALTQEEKKEQCLKKPDKLIPCPRCESVDTKFCYYNNYNINQPRHFCKSCQRYWTAGGTLRNVLVGAGRRKNKYGVTQPKQDAENLIATSVRMDHHEPAQQSILGASIMNAYGTVPPMNLPTHGSSPRCVSESQGGSTITSAGASQGFPVFSSMSAFKPTGAETSSDSVTKLRQRTRTESTSDVKADCASSMSSPTGEGNSNTYVLTPRVTPQQSEAQAVWTKNNAAPLGFFNGAWPYGFNIGWSGAGPHPGAASMAAATPPVWTGMWTSGMAQGGISPVPTFGWNMLQGGWTLPWRPVPAVGVQMQTPSRKRENSGSVTEEGRVKMPRVGSGEEVVA</sequence>
<feature type="region of interest" description="Disordered" evidence="8">
    <location>
        <begin position="1"/>
        <end position="23"/>
    </location>
</feature>
<dbReference type="PROSITE" id="PS50884">
    <property type="entry name" value="ZF_DOF_2"/>
    <property type="match status" value="1"/>
</dbReference>
<keyword evidence="11" id="KW-1185">Reference proteome</keyword>
<dbReference type="PANTHER" id="PTHR31089:SF1">
    <property type="entry name" value="CYCLIC DOF FACTOR 3"/>
    <property type="match status" value="1"/>
</dbReference>
<feature type="compositionally biased region" description="Basic and acidic residues" evidence="8">
    <location>
        <begin position="129"/>
        <end position="139"/>
    </location>
</feature>
<dbReference type="InterPro" id="IPR045174">
    <property type="entry name" value="Dof"/>
</dbReference>
<gene>
    <name evidence="10" type="ORF">KC19_10G003900</name>
</gene>
<feature type="region of interest" description="Disordered" evidence="8">
    <location>
        <begin position="436"/>
        <end position="469"/>
    </location>
</feature>
<keyword evidence="4" id="KW-0805">Transcription regulation</keyword>
<feature type="region of interest" description="Disordered" evidence="8">
    <location>
        <begin position="290"/>
        <end position="333"/>
    </location>
</feature>
<dbReference type="PROSITE" id="PS01361">
    <property type="entry name" value="ZF_DOF_1"/>
    <property type="match status" value="1"/>
</dbReference>
<keyword evidence="1" id="KW-0479">Metal-binding</keyword>
<keyword evidence="7" id="KW-0539">Nucleus</keyword>
<dbReference type="Pfam" id="PF02701">
    <property type="entry name" value="Zn_ribbon_Dof"/>
    <property type="match status" value="1"/>
</dbReference>
<evidence type="ECO:0000256" key="8">
    <source>
        <dbReference type="SAM" id="MobiDB-lite"/>
    </source>
</evidence>
<feature type="domain" description="Dof-type" evidence="9">
    <location>
        <begin position="151"/>
        <end position="205"/>
    </location>
</feature>
<accession>A0A8T0GK39</accession>
<organism evidence="10 11">
    <name type="scientific">Ceratodon purpureus</name>
    <name type="common">Fire moss</name>
    <name type="synonym">Dicranum purpureum</name>
    <dbReference type="NCBI Taxonomy" id="3225"/>
    <lineage>
        <taxon>Eukaryota</taxon>
        <taxon>Viridiplantae</taxon>
        <taxon>Streptophyta</taxon>
        <taxon>Embryophyta</taxon>
        <taxon>Bryophyta</taxon>
        <taxon>Bryophytina</taxon>
        <taxon>Bryopsida</taxon>
        <taxon>Dicranidae</taxon>
        <taxon>Pseudoditrichales</taxon>
        <taxon>Ditrichaceae</taxon>
        <taxon>Ceratodon</taxon>
    </lineage>
</organism>
<evidence type="ECO:0000256" key="5">
    <source>
        <dbReference type="ARBA" id="ARBA00023125"/>
    </source>
</evidence>
<dbReference type="GO" id="GO:0008270">
    <property type="term" value="F:zinc ion binding"/>
    <property type="evidence" value="ECO:0007669"/>
    <property type="project" value="UniProtKB-KW"/>
</dbReference>
<evidence type="ECO:0000256" key="2">
    <source>
        <dbReference type="ARBA" id="ARBA00022771"/>
    </source>
</evidence>
<keyword evidence="2" id="KW-0863">Zinc-finger</keyword>
<dbReference type="AlphaFoldDB" id="A0A8T0GK39"/>
<dbReference type="GO" id="GO:0003677">
    <property type="term" value="F:DNA binding"/>
    <property type="evidence" value="ECO:0007669"/>
    <property type="project" value="UniProtKB-KW"/>
</dbReference>
<feature type="region of interest" description="Disordered" evidence="8">
    <location>
        <begin position="114"/>
        <end position="139"/>
    </location>
</feature>